<dbReference type="Proteomes" id="UP000014254">
    <property type="component" value="Unassembled WGS sequence"/>
</dbReference>
<feature type="transmembrane region" description="Helical" evidence="5">
    <location>
        <begin position="314"/>
        <end position="340"/>
    </location>
</feature>
<feature type="domain" description="Major facilitator superfamily (MFS) profile" evidence="6">
    <location>
        <begin position="44"/>
        <end position="513"/>
    </location>
</feature>
<accession>S2K807</accession>
<dbReference type="EMBL" id="KE123952">
    <property type="protein sequence ID" value="EPB88375.1"/>
    <property type="molecule type" value="Genomic_DNA"/>
</dbReference>
<dbReference type="GO" id="GO:0022857">
    <property type="term" value="F:transmembrane transporter activity"/>
    <property type="evidence" value="ECO:0007669"/>
    <property type="project" value="InterPro"/>
</dbReference>
<evidence type="ECO:0000256" key="2">
    <source>
        <dbReference type="ARBA" id="ARBA00022692"/>
    </source>
</evidence>
<feature type="transmembrane region" description="Helical" evidence="5">
    <location>
        <begin position="110"/>
        <end position="135"/>
    </location>
</feature>
<dbReference type="eggNOG" id="KOG0255">
    <property type="taxonomic scope" value="Eukaryota"/>
</dbReference>
<feature type="transmembrane region" description="Helical" evidence="5">
    <location>
        <begin position="394"/>
        <end position="417"/>
    </location>
</feature>
<keyword evidence="3 5" id="KW-1133">Transmembrane helix</keyword>
<feature type="transmembrane region" description="Helical" evidence="5">
    <location>
        <begin position="75"/>
        <end position="98"/>
    </location>
</feature>
<dbReference type="STRING" id="1220926.S2K807"/>
<gene>
    <name evidence="7" type="ORF">HMPREF1544_04842</name>
</gene>
<evidence type="ECO:0000256" key="1">
    <source>
        <dbReference type="ARBA" id="ARBA00004141"/>
    </source>
</evidence>
<keyword evidence="8" id="KW-1185">Reference proteome</keyword>
<comment type="subcellular location">
    <subcellularLocation>
        <location evidence="1">Membrane</location>
        <topology evidence="1">Multi-pass membrane protein</topology>
    </subcellularLocation>
</comment>
<protein>
    <recommendedName>
        <fullName evidence="6">Major facilitator superfamily (MFS) profile domain-containing protein</fullName>
    </recommendedName>
</protein>
<dbReference type="GO" id="GO:0005886">
    <property type="term" value="C:plasma membrane"/>
    <property type="evidence" value="ECO:0007669"/>
    <property type="project" value="TreeGrafter"/>
</dbReference>
<feature type="transmembrane region" description="Helical" evidence="5">
    <location>
        <begin position="43"/>
        <end position="63"/>
    </location>
</feature>
<dbReference type="InParanoid" id="S2K807"/>
<feature type="transmembrane region" description="Helical" evidence="5">
    <location>
        <begin position="141"/>
        <end position="161"/>
    </location>
</feature>
<evidence type="ECO:0000256" key="5">
    <source>
        <dbReference type="SAM" id="Phobius"/>
    </source>
</evidence>
<feature type="transmembrane region" description="Helical" evidence="5">
    <location>
        <begin position="489"/>
        <end position="511"/>
    </location>
</feature>
<feature type="transmembrane region" description="Helical" evidence="5">
    <location>
        <begin position="352"/>
        <end position="373"/>
    </location>
</feature>
<feature type="transmembrane region" description="Helical" evidence="5">
    <location>
        <begin position="461"/>
        <end position="483"/>
    </location>
</feature>
<keyword evidence="4 5" id="KW-0472">Membrane</keyword>
<reference evidence="8" key="1">
    <citation type="submission" date="2013-05" db="EMBL/GenBank/DDBJ databases">
        <title>The Genome sequence of Mucor circinelloides f. circinelloides 1006PhL.</title>
        <authorList>
            <consortium name="The Broad Institute Genomics Platform"/>
            <person name="Cuomo C."/>
            <person name="Earl A."/>
            <person name="Findley K."/>
            <person name="Lee S.C."/>
            <person name="Walker B."/>
            <person name="Young S."/>
            <person name="Zeng Q."/>
            <person name="Gargeya S."/>
            <person name="Fitzgerald M."/>
            <person name="Haas B."/>
            <person name="Abouelleil A."/>
            <person name="Allen A.W."/>
            <person name="Alvarado L."/>
            <person name="Arachchi H.M."/>
            <person name="Berlin A.M."/>
            <person name="Chapman S.B."/>
            <person name="Gainer-Dewar J."/>
            <person name="Goldberg J."/>
            <person name="Griggs A."/>
            <person name="Gujja S."/>
            <person name="Hansen M."/>
            <person name="Howarth C."/>
            <person name="Imamovic A."/>
            <person name="Ireland A."/>
            <person name="Larimer J."/>
            <person name="McCowan C."/>
            <person name="Murphy C."/>
            <person name="Pearson M."/>
            <person name="Poon T.W."/>
            <person name="Priest M."/>
            <person name="Roberts A."/>
            <person name="Saif S."/>
            <person name="Shea T."/>
            <person name="Sisk P."/>
            <person name="Sykes S."/>
            <person name="Wortman J."/>
            <person name="Nusbaum C."/>
            <person name="Birren B."/>
        </authorList>
    </citation>
    <scope>NUCLEOTIDE SEQUENCE [LARGE SCALE GENOMIC DNA]</scope>
    <source>
        <strain evidence="8">1006PhL</strain>
    </source>
</reference>
<dbReference type="OrthoDB" id="3936150at2759"/>
<evidence type="ECO:0000256" key="3">
    <source>
        <dbReference type="ARBA" id="ARBA00022989"/>
    </source>
</evidence>
<dbReference type="VEuPathDB" id="FungiDB:HMPREF1544_04842"/>
<feature type="transmembrane region" description="Helical" evidence="5">
    <location>
        <begin position="173"/>
        <end position="192"/>
    </location>
</feature>
<dbReference type="OMA" id="NQIMSAT"/>
<name>S2K807_MUCC1</name>
<dbReference type="PANTHER" id="PTHR23502:SF5">
    <property type="entry name" value="QUINIDINE RESISTANCE PROTEIN 3"/>
    <property type="match status" value="1"/>
</dbReference>
<sequence length="521" mass="56595">MQKDEQQLNIKTFSIKKFLKKRCLISPPVVSDPRLLPDRMKNGIVACVALVACTAGFSSTIYFPGLPYVTKELNAPPIATTLTASLFVFFMGTAPVIWASLSEYYHIRRFLFLVAMVIFMATSIGAAFVHNIWVLVAVRCIQSIGVSSGQSVGAGCIADLYPVEERGAAFGKYMFGVIFGPLLGPIIGGLLIMSPLGWRATFCFCFAFGVFIFLITFFFTPETYRNDALYDMQLPTTTSNEKDAAISGSSESSTYTITSVDNDALSQRSVSTAIGDTKSVIVMKKETEMNVNGEQLSRKKFNPFAPFALLRHPFIFMPSITAGLFFGAMFATEAILPAAFRDTYGLNSWQTGLCYLGAGIGNLSGAFVGGRLSDRLLLRSRRLRGGTSKAEDRLTANIWVAGFIFSPLGNLIFGWAVEHKLSLWGAIVGFGVQCFGNVQVMTTVTAYIVDCMPGRGASATAAANFIRFGFACILSLIATPMIANLGSGWTSTLFACLSWVGMLIALILKIWGESIRGWSGY</sequence>
<proteinExistence type="predicted"/>
<dbReference type="InterPro" id="IPR011701">
    <property type="entry name" value="MFS"/>
</dbReference>
<evidence type="ECO:0000256" key="4">
    <source>
        <dbReference type="ARBA" id="ARBA00023136"/>
    </source>
</evidence>
<evidence type="ECO:0000313" key="7">
    <source>
        <dbReference type="EMBL" id="EPB88375.1"/>
    </source>
</evidence>
<dbReference type="PANTHER" id="PTHR23502">
    <property type="entry name" value="MAJOR FACILITATOR SUPERFAMILY"/>
    <property type="match status" value="1"/>
</dbReference>
<dbReference type="PROSITE" id="PS50850">
    <property type="entry name" value="MFS"/>
    <property type="match status" value="1"/>
</dbReference>
<dbReference type="AlphaFoldDB" id="S2K807"/>
<feature type="transmembrane region" description="Helical" evidence="5">
    <location>
        <begin position="198"/>
        <end position="219"/>
    </location>
</feature>
<keyword evidence="2 5" id="KW-0812">Transmembrane</keyword>
<dbReference type="Pfam" id="PF07690">
    <property type="entry name" value="MFS_1"/>
    <property type="match status" value="1"/>
</dbReference>
<evidence type="ECO:0000313" key="8">
    <source>
        <dbReference type="Proteomes" id="UP000014254"/>
    </source>
</evidence>
<dbReference type="SUPFAM" id="SSF103473">
    <property type="entry name" value="MFS general substrate transporter"/>
    <property type="match status" value="1"/>
</dbReference>
<organism evidence="7 8">
    <name type="scientific">Mucor circinelloides f. circinelloides (strain 1006PhL)</name>
    <name type="common">Mucormycosis agent</name>
    <name type="synonym">Calyptromyces circinelloides</name>
    <dbReference type="NCBI Taxonomy" id="1220926"/>
    <lineage>
        <taxon>Eukaryota</taxon>
        <taxon>Fungi</taxon>
        <taxon>Fungi incertae sedis</taxon>
        <taxon>Mucoromycota</taxon>
        <taxon>Mucoromycotina</taxon>
        <taxon>Mucoromycetes</taxon>
        <taxon>Mucorales</taxon>
        <taxon>Mucorineae</taxon>
        <taxon>Mucoraceae</taxon>
        <taxon>Mucor</taxon>
    </lineage>
</organism>
<dbReference type="InterPro" id="IPR020846">
    <property type="entry name" value="MFS_dom"/>
</dbReference>
<evidence type="ECO:0000259" key="6">
    <source>
        <dbReference type="PROSITE" id="PS50850"/>
    </source>
</evidence>
<dbReference type="InterPro" id="IPR036259">
    <property type="entry name" value="MFS_trans_sf"/>
</dbReference>
<dbReference type="Gene3D" id="1.20.1720.10">
    <property type="entry name" value="Multidrug resistance protein D"/>
    <property type="match status" value="1"/>
</dbReference>
<dbReference type="Gene3D" id="1.20.1250.20">
    <property type="entry name" value="MFS general substrate transporter like domains"/>
    <property type="match status" value="1"/>
</dbReference>
<feature type="transmembrane region" description="Helical" evidence="5">
    <location>
        <begin position="423"/>
        <end position="449"/>
    </location>
</feature>